<reference evidence="1" key="1">
    <citation type="journal article" date="2014" name="Int. J. Syst. Evol. Microbiol.">
        <title>Complete genome sequence of Corynebacterium casei LMG S-19264T (=DSM 44701T), isolated from a smear-ripened cheese.</title>
        <authorList>
            <consortium name="US DOE Joint Genome Institute (JGI-PGF)"/>
            <person name="Walter F."/>
            <person name="Albersmeier A."/>
            <person name="Kalinowski J."/>
            <person name="Ruckert C."/>
        </authorList>
    </citation>
    <scope>NUCLEOTIDE SEQUENCE</scope>
    <source>
        <strain evidence="1">JCM 19596</strain>
    </source>
</reference>
<dbReference type="AlphaFoldDB" id="A0A830F6A0"/>
<dbReference type="OrthoDB" id="311695at2157"/>
<proteinExistence type="predicted"/>
<organism evidence="1 2">
    <name type="scientific">Halocalculus aciditolerans</name>
    <dbReference type="NCBI Taxonomy" id="1383812"/>
    <lineage>
        <taxon>Archaea</taxon>
        <taxon>Methanobacteriati</taxon>
        <taxon>Methanobacteriota</taxon>
        <taxon>Stenosarchaea group</taxon>
        <taxon>Halobacteria</taxon>
        <taxon>Halobacteriales</taxon>
        <taxon>Halobacteriaceae</taxon>
        <taxon>Halocalculus</taxon>
    </lineage>
</organism>
<protein>
    <submittedName>
        <fullName evidence="1">Uncharacterized protein</fullName>
    </submittedName>
</protein>
<comment type="caution">
    <text evidence="1">The sequence shown here is derived from an EMBL/GenBank/DDBJ whole genome shotgun (WGS) entry which is preliminary data.</text>
</comment>
<name>A0A830F6A0_9EURY</name>
<dbReference type="RefSeq" id="WP_188977726.1">
    <property type="nucleotide sequence ID" value="NZ_BMPG01000002.1"/>
</dbReference>
<keyword evidence="2" id="KW-1185">Reference proteome</keyword>
<gene>
    <name evidence="1" type="ORF">GCM10009039_16120</name>
</gene>
<evidence type="ECO:0000313" key="1">
    <source>
        <dbReference type="EMBL" id="GGL58653.1"/>
    </source>
</evidence>
<dbReference type="InterPro" id="IPR043931">
    <property type="entry name" value="DUF5779"/>
</dbReference>
<dbReference type="Pfam" id="PF19091">
    <property type="entry name" value="DUF5779"/>
    <property type="match status" value="1"/>
</dbReference>
<reference evidence="1" key="2">
    <citation type="submission" date="2020-09" db="EMBL/GenBank/DDBJ databases">
        <authorList>
            <person name="Sun Q."/>
            <person name="Ohkuma M."/>
        </authorList>
    </citation>
    <scope>NUCLEOTIDE SEQUENCE</scope>
    <source>
        <strain evidence="1">JCM 19596</strain>
    </source>
</reference>
<dbReference type="Proteomes" id="UP000607197">
    <property type="component" value="Unassembled WGS sequence"/>
</dbReference>
<evidence type="ECO:0000313" key="2">
    <source>
        <dbReference type="Proteomes" id="UP000607197"/>
    </source>
</evidence>
<sequence length="99" mass="10616">MGDDGFSLDLRDAETALDRVPSEYQGSVVLGVLDGTTPADEWLDEVFAGKVLVLAIEGDLQELAAGFASDVKQADGSLMRFREFLLVAPPDVSLDTSRL</sequence>
<dbReference type="EMBL" id="BMPG01000002">
    <property type="protein sequence ID" value="GGL58653.1"/>
    <property type="molecule type" value="Genomic_DNA"/>
</dbReference>
<accession>A0A830F6A0</accession>